<keyword evidence="4 6" id="KW-0143">Chaperone</keyword>
<proteinExistence type="inferred from homology"/>
<sequence length="541" mass="56952">MAKEIKFGADARAALEAGVDKLADTVKVTLGPKGRNVVLDKSFGAPLITNDGVTIAKDIELEDGFENMGAQLVKEVATKTNDVAGDGTTTATVLAQAMVNEGMKNLAAGANPIILRKGMKKACDCAVESIAEMSSKVTGKDQIARVAAISAGDDAVGEMVADAMEKVSNDGVITIEESKTMHTELDLVEGMQFDRGYVSAYMCTDMDKMEANLDNPYILITDKKISNIQEILPLLEEIVQSGAKLLIIAEDVEGEALTTLVINRLRGTFNVVAVKAPGYGDRRKAMLEDIAILTGGTVISDEVGLDLKETTLEQLGRAKSVKVQKENTVIVDGAGDQDAIAARISQIKAQIEETTSDFDREKLQERLAKLAGGVAVVRVGAATETEMQEAKLRMEDALAATRAAVEEGIISGGGSAYIHASKKVAEMAAQLEGDEKTGANIILKALEAPLFTIAYNAGLEGAVIINKVRESEPGVGFNALTEEYVDMVQAGIVDPAKVTRSALQNATSVASTLLTTESVVSNIKEDAPAMPAGGAPGMGMM</sequence>
<dbReference type="Proteomes" id="UP000606193">
    <property type="component" value="Unassembled WGS sequence"/>
</dbReference>
<dbReference type="CDD" id="cd03344">
    <property type="entry name" value="GroEL"/>
    <property type="match status" value="1"/>
</dbReference>
<dbReference type="RefSeq" id="WP_022463851.1">
    <property type="nucleotide sequence ID" value="NZ_JACRSX010000015.1"/>
</dbReference>
<dbReference type="PANTHER" id="PTHR45633">
    <property type="entry name" value="60 KDA HEAT SHOCK PROTEIN, MITOCHONDRIAL"/>
    <property type="match status" value="1"/>
</dbReference>
<name>A0ABR7N320_9FIRM</name>
<keyword evidence="10" id="KW-1185">Reference proteome</keyword>
<keyword evidence="6" id="KW-0963">Cytoplasm</keyword>
<dbReference type="Gene3D" id="3.30.260.10">
    <property type="entry name" value="TCP-1-like chaperonin intermediate domain"/>
    <property type="match status" value="1"/>
</dbReference>
<evidence type="ECO:0000256" key="8">
    <source>
        <dbReference type="RuleBase" id="RU000419"/>
    </source>
</evidence>
<dbReference type="PROSITE" id="PS00296">
    <property type="entry name" value="CHAPERONINS_CPN60"/>
    <property type="match status" value="1"/>
</dbReference>
<feature type="binding site" evidence="6">
    <location>
        <begin position="29"/>
        <end position="32"/>
    </location>
    <ligand>
        <name>ATP</name>
        <dbReference type="ChEBI" id="CHEBI:30616"/>
    </ligand>
</feature>
<dbReference type="NCBIfam" id="NF000592">
    <property type="entry name" value="PRK00013.1"/>
    <property type="match status" value="1"/>
</dbReference>
<feature type="binding site" evidence="6">
    <location>
        <begin position="478"/>
        <end position="480"/>
    </location>
    <ligand>
        <name>ATP</name>
        <dbReference type="ChEBI" id="CHEBI:30616"/>
    </ligand>
</feature>
<accession>A0ABR7N320</accession>
<dbReference type="EMBL" id="JACRSX010000015">
    <property type="protein sequence ID" value="MBC8563036.1"/>
    <property type="molecule type" value="Genomic_DNA"/>
</dbReference>
<comment type="caution">
    <text evidence="6">Lacks conserved residue(s) required for the propagation of feature annotation.</text>
</comment>
<comment type="caution">
    <text evidence="9">The sequence shown here is derived from an EMBL/GenBank/DDBJ whole genome shotgun (WGS) entry which is preliminary data.</text>
</comment>
<comment type="function">
    <text evidence="6 8">Together with its co-chaperonin GroES, plays an essential role in assisting protein folding. The GroEL-GroES system forms a nano-cage that allows encapsulation of the non-native substrate proteins and provides a physical environment optimized to promote and accelerate protein folding.</text>
</comment>
<evidence type="ECO:0000313" key="10">
    <source>
        <dbReference type="Proteomes" id="UP000606193"/>
    </source>
</evidence>
<dbReference type="Pfam" id="PF00118">
    <property type="entry name" value="Cpn60_TCP1"/>
    <property type="match status" value="1"/>
</dbReference>
<dbReference type="SUPFAM" id="SSF54849">
    <property type="entry name" value="GroEL-intermediate domain like"/>
    <property type="match status" value="1"/>
</dbReference>
<dbReference type="InterPro" id="IPR027410">
    <property type="entry name" value="TCP-1-like_intermed_sf"/>
</dbReference>
<dbReference type="SUPFAM" id="SSF52029">
    <property type="entry name" value="GroEL apical domain-like"/>
    <property type="match status" value="1"/>
</dbReference>
<dbReference type="Gene3D" id="3.50.7.10">
    <property type="entry name" value="GroEL"/>
    <property type="match status" value="1"/>
</dbReference>
<evidence type="ECO:0000256" key="7">
    <source>
        <dbReference type="RuleBase" id="RU000418"/>
    </source>
</evidence>
<gene>
    <name evidence="6 9" type="primary">groL</name>
    <name evidence="6" type="synonym">groEL</name>
    <name evidence="9" type="ORF">H8704_10430</name>
</gene>
<dbReference type="PRINTS" id="PR00298">
    <property type="entry name" value="CHAPERONIN60"/>
</dbReference>
<dbReference type="NCBIfam" id="TIGR02348">
    <property type="entry name" value="GroEL"/>
    <property type="match status" value="1"/>
</dbReference>
<dbReference type="InterPro" id="IPR001844">
    <property type="entry name" value="Cpn60/GroEL"/>
</dbReference>
<feature type="binding site" evidence="6">
    <location>
        <position position="413"/>
    </location>
    <ligand>
        <name>ATP</name>
        <dbReference type="ChEBI" id="CHEBI:30616"/>
    </ligand>
</feature>
<feature type="binding site" evidence="6">
    <location>
        <position position="494"/>
    </location>
    <ligand>
        <name>ATP</name>
        <dbReference type="ChEBI" id="CHEBI:30616"/>
    </ligand>
</feature>
<dbReference type="HAMAP" id="MF_00600">
    <property type="entry name" value="CH60"/>
    <property type="match status" value="1"/>
</dbReference>
<dbReference type="InterPro" id="IPR002423">
    <property type="entry name" value="Cpn60/GroEL/TCP-1"/>
</dbReference>
<dbReference type="NCBIfam" id="NF009488">
    <property type="entry name" value="PRK12850.1"/>
    <property type="match status" value="1"/>
</dbReference>
<keyword evidence="3 6" id="KW-0067">ATP-binding</keyword>
<dbReference type="InterPro" id="IPR027413">
    <property type="entry name" value="GROEL-like_equatorial_sf"/>
</dbReference>
<dbReference type="NCBIfam" id="NF009489">
    <property type="entry name" value="PRK12851.1"/>
    <property type="match status" value="1"/>
</dbReference>
<dbReference type="EC" id="5.6.1.7" evidence="6"/>
<keyword evidence="2 6" id="KW-0547">Nucleotide-binding</keyword>
<comment type="similarity">
    <text evidence="1 6 7">Belongs to the chaperonin (HSP60) family.</text>
</comment>
<evidence type="ECO:0000256" key="4">
    <source>
        <dbReference type="ARBA" id="ARBA00023186"/>
    </source>
</evidence>
<reference evidence="9 10" key="1">
    <citation type="submission" date="2020-08" db="EMBL/GenBank/DDBJ databases">
        <title>Genome public.</title>
        <authorList>
            <person name="Liu C."/>
            <person name="Sun Q."/>
        </authorList>
    </citation>
    <scope>NUCLEOTIDE SEQUENCE [LARGE SCALE GENOMIC DNA]</scope>
    <source>
        <strain evidence="9 10">NSJ-37</strain>
    </source>
</reference>
<evidence type="ECO:0000256" key="6">
    <source>
        <dbReference type="HAMAP-Rule" id="MF_00600"/>
    </source>
</evidence>
<comment type="subcellular location">
    <subcellularLocation>
        <location evidence="6">Cytoplasm</location>
    </subcellularLocation>
</comment>
<evidence type="ECO:0000313" key="9">
    <source>
        <dbReference type="EMBL" id="MBC8563036.1"/>
    </source>
</evidence>
<comment type="subunit">
    <text evidence="6 8">Forms a cylinder of 14 subunits composed of two heptameric rings stacked back-to-back. Interacts with the co-chaperonin GroES.</text>
</comment>
<evidence type="ECO:0000256" key="2">
    <source>
        <dbReference type="ARBA" id="ARBA00022741"/>
    </source>
</evidence>
<organism evidence="9 10">
    <name type="scientific">Jutongia huaianensis</name>
    <dbReference type="NCBI Taxonomy" id="2763668"/>
    <lineage>
        <taxon>Bacteria</taxon>
        <taxon>Bacillati</taxon>
        <taxon>Bacillota</taxon>
        <taxon>Clostridia</taxon>
        <taxon>Lachnospirales</taxon>
        <taxon>Lachnospiraceae</taxon>
        <taxon>Jutongia</taxon>
    </lineage>
</organism>
<dbReference type="SUPFAM" id="SSF48592">
    <property type="entry name" value="GroEL equatorial domain-like"/>
    <property type="match status" value="1"/>
</dbReference>
<keyword evidence="5 6" id="KW-0413">Isomerase</keyword>
<evidence type="ECO:0000256" key="5">
    <source>
        <dbReference type="ARBA" id="ARBA00023235"/>
    </source>
</evidence>
<evidence type="ECO:0000256" key="3">
    <source>
        <dbReference type="ARBA" id="ARBA00022840"/>
    </source>
</evidence>
<dbReference type="InterPro" id="IPR018370">
    <property type="entry name" value="Chaperonin_Cpn60_CS"/>
</dbReference>
<evidence type="ECO:0000256" key="1">
    <source>
        <dbReference type="ARBA" id="ARBA00006607"/>
    </source>
</evidence>
<dbReference type="InterPro" id="IPR027409">
    <property type="entry name" value="GroEL-like_apical_dom_sf"/>
</dbReference>
<protein>
    <recommendedName>
        <fullName evidence="6">Chaperonin GroEL</fullName>
        <ecNumber evidence="6">5.6.1.7</ecNumber>
    </recommendedName>
    <alternativeName>
        <fullName evidence="6">60 kDa chaperonin</fullName>
    </alternativeName>
    <alternativeName>
        <fullName evidence="6">Chaperonin-60</fullName>
        <shortName evidence="6">Cpn60</shortName>
    </alternativeName>
</protein>
<feature type="binding site" evidence="6">
    <location>
        <begin position="86"/>
        <end position="90"/>
    </location>
    <ligand>
        <name>ATP</name>
        <dbReference type="ChEBI" id="CHEBI:30616"/>
    </ligand>
</feature>
<dbReference type="NCBIfam" id="NF009487">
    <property type="entry name" value="PRK12849.1"/>
    <property type="match status" value="1"/>
</dbReference>
<dbReference type="Gene3D" id="1.10.560.10">
    <property type="entry name" value="GroEL-like equatorial domain"/>
    <property type="match status" value="1"/>
</dbReference>